<evidence type="ECO:0000313" key="11">
    <source>
        <dbReference type="Proteomes" id="UP000317430"/>
    </source>
</evidence>
<dbReference type="AlphaFoldDB" id="A0A5C5SBP4"/>
<feature type="domain" description="CtsR N-terminal HTH" evidence="8">
    <location>
        <begin position="6"/>
        <end position="73"/>
    </location>
</feature>
<dbReference type="PIRSF" id="PIRSF010607">
    <property type="entry name" value="Txn_repr_CtsR"/>
    <property type="match status" value="1"/>
</dbReference>
<dbReference type="Gene3D" id="1.10.1200.150">
    <property type="entry name" value="Transcriptional regulator CtsR, C-terminal domain"/>
    <property type="match status" value="1"/>
</dbReference>
<evidence type="ECO:0000259" key="9">
    <source>
        <dbReference type="Pfam" id="PF17727"/>
    </source>
</evidence>
<dbReference type="InterPro" id="IPR041902">
    <property type="entry name" value="CtsR_N_sf"/>
</dbReference>
<dbReference type="OrthoDB" id="1680813at2"/>
<keyword evidence="11" id="KW-1185">Reference proteome</keyword>
<evidence type="ECO:0000256" key="2">
    <source>
        <dbReference type="ARBA" id="ARBA00014129"/>
    </source>
</evidence>
<evidence type="ECO:0000256" key="3">
    <source>
        <dbReference type="ARBA" id="ARBA00022491"/>
    </source>
</evidence>
<dbReference type="GO" id="GO:0006355">
    <property type="term" value="P:regulation of DNA-templated transcription"/>
    <property type="evidence" value="ECO:0007669"/>
    <property type="project" value="UniProtKB-UniRule"/>
</dbReference>
<evidence type="ECO:0000256" key="6">
    <source>
        <dbReference type="ARBA" id="ARBA00023163"/>
    </source>
</evidence>
<keyword evidence="4 7" id="KW-0805">Transcription regulation</keyword>
<dbReference type="InterPro" id="IPR041908">
    <property type="entry name" value="CtsR_C_sf"/>
</dbReference>
<dbReference type="Pfam" id="PF17727">
    <property type="entry name" value="CtsR_C"/>
    <property type="match status" value="1"/>
</dbReference>
<dbReference type="InterPro" id="IPR040465">
    <property type="entry name" value="CtsR_N"/>
</dbReference>
<evidence type="ECO:0000256" key="4">
    <source>
        <dbReference type="ARBA" id="ARBA00023015"/>
    </source>
</evidence>
<accession>A0A5C5SBP4</accession>
<evidence type="ECO:0000313" key="10">
    <source>
        <dbReference type="EMBL" id="TWS97394.1"/>
    </source>
</evidence>
<dbReference type="Proteomes" id="UP000317430">
    <property type="component" value="Unassembled WGS sequence"/>
</dbReference>
<dbReference type="InterPro" id="IPR041473">
    <property type="entry name" value="CtsR_C"/>
</dbReference>
<evidence type="ECO:0000259" key="8">
    <source>
        <dbReference type="Pfam" id="PF05848"/>
    </source>
</evidence>
<sequence>MVNKSTSDSIEEYIKKILTQTGFVEIRRSSLADEFQVVPSQINYVIKTRFTENRGYVVESKRGGGGYIRIAKVSFSDNHHLLRSLTDSIGVTVGQQVFADMIQFLFDEKIISKREGEMILAASCDEVLGQEAPAIRARMLRKLLQRLDRKGH</sequence>
<feature type="domain" description="CtsR C-terminal dimerization" evidence="9">
    <location>
        <begin position="77"/>
        <end position="145"/>
    </location>
</feature>
<dbReference type="EMBL" id="VOHL01000004">
    <property type="protein sequence ID" value="TWS97394.1"/>
    <property type="molecule type" value="Genomic_DNA"/>
</dbReference>
<dbReference type="RefSeq" id="WP_146567530.1">
    <property type="nucleotide sequence ID" value="NZ_VOHL01000004.1"/>
</dbReference>
<dbReference type="InterPro" id="IPR008463">
    <property type="entry name" value="CtsR"/>
</dbReference>
<evidence type="ECO:0000256" key="1">
    <source>
        <dbReference type="ARBA" id="ARBA00010189"/>
    </source>
</evidence>
<name>A0A5C5SBP4_9STRE</name>
<comment type="caution">
    <text evidence="10">The sequence shown here is derived from an EMBL/GenBank/DDBJ whole genome shotgun (WGS) entry which is preliminary data.</text>
</comment>
<dbReference type="Pfam" id="PF05848">
    <property type="entry name" value="CtsR"/>
    <property type="match status" value="1"/>
</dbReference>
<evidence type="ECO:0000256" key="7">
    <source>
        <dbReference type="PIRNR" id="PIRNR010607"/>
    </source>
</evidence>
<proteinExistence type="inferred from homology"/>
<evidence type="ECO:0000256" key="5">
    <source>
        <dbReference type="ARBA" id="ARBA00023125"/>
    </source>
</evidence>
<comment type="similarity">
    <text evidence="1 7">Belongs to the CtsR family.</text>
</comment>
<organism evidence="10 11">
    <name type="scientific">Streptococcus cuniculipharyngis</name>
    <dbReference type="NCBI Taxonomy" id="1562651"/>
    <lineage>
        <taxon>Bacteria</taxon>
        <taxon>Bacillati</taxon>
        <taxon>Bacillota</taxon>
        <taxon>Bacilli</taxon>
        <taxon>Lactobacillales</taxon>
        <taxon>Streptococcaceae</taxon>
        <taxon>Streptococcus</taxon>
    </lineage>
</organism>
<keyword evidence="3 7" id="KW-0678">Repressor</keyword>
<dbReference type="Gene3D" id="3.30.56.130">
    <property type="entry name" value="Transcriptional regulator CtsR, winged HTH domain"/>
    <property type="match status" value="1"/>
</dbReference>
<dbReference type="GO" id="GO:0003677">
    <property type="term" value="F:DNA binding"/>
    <property type="evidence" value="ECO:0007669"/>
    <property type="project" value="UniProtKB-UniRule"/>
</dbReference>
<keyword evidence="6 7" id="KW-0804">Transcription</keyword>
<protein>
    <recommendedName>
        <fullName evidence="2 7">Transcriptional regulator CtsR</fullName>
    </recommendedName>
</protein>
<reference evidence="10 11" key="1">
    <citation type="submission" date="2019-08" db="EMBL/GenBank/DDBJ databases">
        <authorList>
            <person name="Lei W."/>
        </authorList>
    </citation>
    <scope>NUCLEOTIDE SEQUENCE [LARGE SCALE GENOMIC DNA]</scope>
    <source>
        <strain evidence="10 11">CCUG 66496</strain>
    </source>
</reference>
<gene>
    <name evidence="10" type="ORF">FRX57_05590</name>
</gene>
<keyword evidence="5 7" id="KW-0238">DNA-binding</keyword>